<evidence type="ECO:0000313" key="4">
    <source>
        <dbReference type="Proteomes" id="UP001303473"/>
    </source>
</evidence>
<dbReference type="Gene3D" id="3.40.50.300">
    <property type="entry name" value="P-loop containing nucleotide triphosphate hydrolases"/>
    <property type="match status" value="1"/>
</dbReference>
<feature type="domain" description="Nephrocystin 3-like N-terminal" evidence="2">
    <location>
        <begin position="60"/>
        <end position="221"/>
    </location>
</feature>
<sequence length="318" mass="36439">MKKVEDSIAQGVLDICVHSVTERQRERLLQSLRFPAMNERRNHILESYEETRGFETLWDDFGDWLKSDSDIYWISGKPGSGKSTLVKFLIGNPETMARLRIWKPKPVILSHFFWKPGTNMQKNIKGLLSSVLHQALLKEKPAVDSILTRYRDLTDKESHTDWSVRELKSLCLVVLRNYPSAVCLFIDGLDEICEEDGVPDLIGIVNDMKALEGVKVCVASRPEPRLQTRLGNYQNLRLQDFTRDDMRLYASEKLQPSWTPNCGSLEMREHILEELVRRAEGVFLWLHLAVRSIIEGLENGDDGDELEQPLPHLLNGSG</sequence>
<evidence type="ECO:0000256" key="1">
    <source>
        <dbReference type="ARBA" id="ARBA00022737"/>
    </source>
</evidence>
<organism evidence="3 4">
    <name type="scientific">Diplogelasinospora grovesii</name>
    <dbReference type="NCBI Taxonomy" id="303347"/>
    <lineage>
        <taxon>Eukaryota</taxon>
        <taxon>Fungi</taxon>
        <taxon>Dikarya</taxon>
        <taxon>Ascomycota</taxon>
        <taxon>Pezizomycotina</taxon>
        <taxon>Sordariomycetes</taxon>
        <taxon>Sordariomycetidae</taxon>
        <taxon>Sordariales</taxon>
        <taxon>Diplogelasinosporaceae</taxon>
        <taxon>Diplogelasinospora</taxon>
    </lineage>
</organism>
<dbReference type="InterPro" id="IPR056884">
    <property type="entry name" value="NPHP3-like_N"/>
</dbReference>
<dbReference type="SUPFAM" id="SSF52540">
    <property type="entry name" value="P-loop containing nucleoside triphosphate hydrolases"/>
    <property type="match status" value="1"/>
</dbReference>
<accession>A0AAN6S0W4</accession>
<proteinExistence type="predicted"/>
<reference evidence="4" key="1">
    <citation type="journal article" date="2023" name="Mol. Phylogenet. Evol.">
        <title>Genome-scale phylogeny and comparative genomics of the fungal order Sordariales.</title>
        <authorList>
            <person name="Hensen N."/>
            <person name="Bonometti L."/>
            <person name="Westerberg I."/>
            <person name="Brannstrom I.O."/>
            <person name="Guillou S."/>
            <person name="Cros-Aarteil S."/>
            <person name="Calhoun S."/>
            <person name="Haridas S."/>
            <person name="Kuo A."/>
            <person name="Mondo S."/>
            <person name="Pangilinan J."/>
            <person name="Riley R."/>
            <person name="LaButti K."/>
            <person name="Andreopoulos B."/>
            <person name="Lipzen A."/>
            <person name="Chen C."/>
            <person name="Yan M."/>
            <person name="Daum C."/>
            <person name="Ng V."/>
            <person name="Clum A."/>
            <person name="Steindorff A."/>
            <person name="Ohm R.A."/>
            <person name="Martin F."/>
            <person name="Silar P."/>
            <person name="Natvig D.O."/>
            <person name="Lalanne C."/>
            <person name="Gautier V."/>
            <person name="Ament-Velasquez S.L."/>
            <person name="Kruys A."/>
            <person name="Hutchinson M.I."/>
            <person name="Powell A.J."/>
            <person name="Barry K."/>
            <person name="Miller A.N."/>
            <person name="Grigoriev I.V."/>
            <person name="Debuchy R."/>
            <person name="Gladieux P."/>
            <person name="Hiltunen Thoren M."/>
            <person name="Johannesson H."/>
        </authorList>
    </citation>
    <scope>NUCLEOTIDE SEQUENCE [LARGE SCALE GENOMIC DNA]</scope>
    <source>
        <strain evidence="4">CBS 340.73</strain>
    </source>
</reference>
<dbReference type="InterPro" id="IPR027417">
    <property type="entry name" value="P-loop_NTPase"/>
</dbReference>
<comment type="caution">
    <text evidence="3">The sequence shown here is derived from an EMBL/GenBank/DDBJ whole genome shotgun (WGS) entry which is preliminary data.</text>
</comment>
<keyword evidence="1" id="KW-0677">Repeat</keyword>
<protein>
    <recommendedName>
        <fullName evidence="2">Nephrocystin 3-like N-terminal domain-containing protein</fullName>
    </recommendedName>
</protein>
<dbReference type="Proteomes" id="UP001303473">
    <property type="component" value="Unassembled WGS sequence"/>
</dbReference>
<keyword evidence="4" id="KW-1185">Reference proteome</keyword>
<dbReference type="Pfam" id="PF24883">
    <property type="entry name" value="NPHP3_N"/>
    <property type="match status" value="1"/>
</dbReference>
<dbReference type="PANTHER" id="PTHR10039:SF5">
    <property type="entry name" value="NACHT DOMAIN-CONTAINING PROTEIN"/>
    <property type="match status" value="1"/>
</dbReference>
<gene>
    <name evidence="3" type="ORF">QBC46DRAFT_419441</name>
</gene>
<name>A0AAN6S0W4_9PEZI</name>
<dbReference type="AlphaFoldDB" id="A0AAN6S0W4"/>
<evidence type="ECO:0000313" key="3">
    <source>
        <dbReference type="EMBL" id="KAK3936350.1"/>
    </source>
</evidence>
<evidence type="ECO:0000259" key="2">
    <source>
        <dbReference type="Pfam" id="PF24883"/>
    </source>
</evidence>
<dbReference type="EMBL" id="MU853886">
    <property type="protein sequence ID" value="KAK3936350.1"/>
    <property type="molecule type" value="Genomic_DNA"/>
</dbReference>
<dbReference type="PANTHER" id="PTHR10039">
    <property type="entry name" value="AMELOGENIN"/>
    <property type="match status" value="1"/>
</dbReference>